<sequence length="254" mass="27250">MRALERSPILGLLLCALCVPAARPGGISIPEQLKATVARIAVNSTPCSVTCGLGLKVEQMCEVTPAGERRNCSLLRSYCLSNWICGLRHVSVAAGRPVRLSCLGSEPAGLGSHTYGYSWRAAPGLITTNDLLFQPFRNPGPALSFSAAQEADAGTYRCDVQVLETFQLVKRIYFGLKVIPGDLVGLDFQNSLTREQKLAANLKEGGAGNGSRGGRERFWEKGSFHEVMLGVGSGVIGGVLGSLLLCCFHRAWRR</sequence>
<comment type="function">
    <text evidence="9">Essential fertilization factor required for male fertility. Part of a conserved trimeric sperm complex with the essential fertilization factors IZUMO1 and SPACA6 which bridges sperm and oocyte membranes during fertilization by binding to IZUMO1R/JUNO on the oocyte.</text>
</comment>
<keyword evidence="7" id="KW-1015">Disulfide bond</keyword>
<gene>
    <name evidence="14" type="primary">Tmem81</name>
    <name evidence="14" type="ORF">SAPAEN_R13286</name>
</gene>
<evidence type="ECO:0000256" key="11">
    <source>
        <dbReference type="SAM" id="Phobius"/>
    </source>
</evidence>
<evidence type="ECO:0000256" key="7">
    <source>
        <dbReference type="ARBA" id="ARBA00023157"/>
    </source>
</evidence>
<dbReference type="EMBL" id="VZSY01000083">
    <property type="protein sequence ID" value="NXA06353.1"/>
    <property type="molecule type" value="Genomic_DNA"/>
</dbReference>
<evidence type="ECO:0000313" key="15">
    <source>
        <dbReference type="Proteomes" id="UP000589485"/>
    </source>
</evidence>
<dbReference type="PANTHER" id="PTHR35670:SF1">
    <property type="entry name" value="TRANSMEMBRANE PROTEIN 81"/>
    <property type="match status" value="1"/>
</dbReference>
<dbReference type="OrthoDB" id="9390762at2759"/>
<dbReference type="InterPro" id="IPR013783">
    <property type="entry name" value="Ig-like_fold"/>
</dbReference>
<keyword evidence="2" id="KW-1003">Cell membrane</keyword>
<feature type="non-terminal residue" evidence="14">
    <location>
        <position position="254"/>
    </location>
</feature>
<keyword evidence="8" id="KW-0393">Immunoglobulin domain</keyword>
<dbReference type="SMART" id="SM00409">
    <property type="entry name" value="IG"/>
    <property type="match status" value="1"/>
</dbReference>
<comment type="subcellular location">
    <subcellularLocation>
        <location evidence="1">Cell membrane</location>
        <topology evidence="1">Single-pass type I membrane protein</topology>
    </subcellularLocation>
</comment>
<keyword evidence="6 11" id="KW-0472">Membrane</keyword>
<keyword evidence="15" id="KW-1185">Reference proteome</keyword>
<evidence type="ECO:0000256" key="1">
    <source>
        <dbReference type="ARBA" id="ARBA00004251"/>
    </source>
</evidence>
<evidence type="ECO:0000256" key="6">
    <source>
        <dbReference type="ARBA" id="ARBA00023136"/>
    </source>
</evidence>
<dbReference type="GO" id="GO:0005886">
    <property type="term" value="C:plasma membrane"/>
    <property type="evidence" value="ECO:0007669"/>
    <property type="project" value="UniProtKB-SubCell"/>
</dbReference>
<dbReference type="PROSITE" id="PS50835">
    <property type="entry name" value="IG_LIKE"/>
    <property type="match status" value="1"/>
</dbReference>
<dbReference type="Proteomes" id="UP000589485">
    <property type="component" value="Unassembled WGS sequence"/>
</dbReference>
<evidence type="ECO:0000256" key="3">
    <source>
        <dbReference type="ARBA" id="ARBA00022692"/>
    </source>
</evidence>
<dbReference type="InterPro" id="IPR036179">
    <property type="entry name" value="Ig-like_dom_sf"/>
</dbReference>
<feature type="domain" description="Ig-like" evidence="13">
    <location>
        <begin position="65"/>
        <end position="169"/>
    </location>
</feature>
<feature type="transmembrane region" description="Helical" evidence="11">
    <location>
        <begin position="227"/>
        <end position="248"/>
    </location>
</feature>
<organism evidence="14 15">
    <name type="scientific">Sapayoa aenigma</name>
    <name type="common">broad-billed sapayoa</name>
    <dbReference type="NCBI Taxonomy" id="239371"/>
    <lineage>
        <taxon>Eukaryota</taxon>
        <taxon>Metazoa</taxon>
        <taxon>Chordata</taxon>
        <taxon>Craniata</taxon>
        <taxon>Vertebrata</taxon>
        <taxon>Euteleostomi</taxon>
        <taxon>Archelosauria</taxon>
        <taxon>Archosauria</taxon>
        <taxon>Dinosauria</taxon>
        <taxon>Saurischia</taxon>
        <taxon>Theropoda</taxon>
        <taxon>Coelurosauria</taxon>
        <taxon>Aves</taxon>
        <taxon>Neognathae</taxon>
        <taxon>Neoaves</taxon>
        <taxon>Telluraves</taxon>
        <taxon>Australaves</taxon>
        <taxon>Passeriformes</taxon>
        <taxon>Tyrannidae</taxon>
        <taxon>Sapayoa</taxon>
    </lineage>
</organism>
<name>A0A7K7SP42_9TYRA</name>
<dbReference type="InterPro" id="IPR039293">
    <property type="entry name" value="TMEM81"/>
</dbReference>
<evidence type="ECO:0000256" key="8">
    <source>
        <dbReference type="ARBA" id="ARBA00023319"/>
    </source>
</evidence>
<feature type="chain" id="PRO_5029685870" description="Transmembrane protein 81" evidence="12">
    <location>
        <begin position="25"/>
        <end position="254"/>
    </location>
</feature>
<evidence type="ECO:0000256" key="5">
    <source>
        <dbReference type="ARBA" id="ARBA00022989"/>
    </source>
</evidence>
<dbReference type="AlphaFoldDB" id="A0A7K7SP42"/>
<dbReference type="Gene3D" id="2.60.40.10">
    <property type="entry name" value="Immunoglobulins"/>
    <property type="match status" value="1"/>
</dbReference>
<feature type="signal peptide" evidence="12">
    <location>
        <begin position="1"/>
        <end position="24"/>
    </location>
</feature>
<evidence type="ECO:0000256" key="10">
    <source>
        <dbReference type="ARBA" id="ARBA00050022"/>
    </source>
</evidence>
<evidence type="ECO:0000259" key="13">
    <source>
        <dbReference type="PROSITE" id="PS50835"/>
    </source>
</evidence>
<evidence type="ECO:0000313" key="14">
    <source>
        <dbReference type="EMBL" id="NXA06353.1"/>
    </source>
</evidence>
<dbReference type="InterPro" id="IPR003599">
    <property type="entry name" value="Ig_sub"/>
</dbReference>
<proteinExistence type="predicted"/>
<evidence type="ECO:0000256" key="9">
    <source>
        <dbReference type="ARBA" id="ARBA00049937"/>
    </source>
</evidence>
<dbReference type="InterPro" id="IPR007110">
    <property type="entry name" value="Ig-like_dom"/>
</dbReference>
<keyword evidence="4 12" id="KW-0732">Signal</keyword>
<accession>A0A7K7SP42</accession>
<comment type="caution">
    <text evidence="14">The sequence shown here is derived from an EMBL/GenBank/DDBJ whole genome shotgun (WGS) entry which is preliminary data.</text>
</comment>
<dbReference type="PANTHER" id="PTHR35670">
    <property type="entry name" value="TRANSMEMBRANE PROTEIN 81"/>
    <property type="match status" value="1"/>
</dbReference>
<evidence type="ECO:0000256" key="4">
    <source>
        <dbReference type="ARBA" id="ARBA00022729"/>
    </source>
</evidence>
<reference evidence="14 15" key="1">
    <citation type="submission" date="2019-09" db="EMBL/GenBank/DDBJ databases">
        <title>Bird 10,000 Genomes (B10K) Project - Family phase.</title>
        <authorList>
            <person name="Zhang G."/>
        </authorList>
    </citation>
    <scope>NUCLEOTIDE SEQUENCE [LARGE SCALE GENOMIC DNA]</scope>
    <source>
        <strain evidence="14">B10K-DU-030-41</strain>
        <tissue evidence="14">Muscle</tissue>
    </source>
</reference>
<evidence type="ECO:0000256" key="2">
    <source>
        <dbReference type="ARBA" id="ARBA00022475"/>
    </source>
</evidence>
<keyword evidence="5 11" id="KW-1133">Transmembrane helix</keyword>
<protein>
    <recommendedName>
        <fullName evidence="10">Transmembrane protein 81</fullName>
    </recommendedName>
</protein>
<evidence type="ECO:0000256" key="12">
    <source>
        <dbReference type="SAM" id="SignalP"/>
    </source>
</evidence>
<keyword evidence="3 11" id="KW-0812">Transmembrane</keyword>
<dbReference type="SUPFAM" id="SSF48726">
    <property type="entry name" value="Immunoglobulin"/>
    <property type="match status" value="1"/>
</dbReference>
<feature type="non-terminal residue" evidence="14">
    <location>
        <position position="1"/>
    </location>
</feature>